<keyword evidence="5" id="KW-0326">Glycosidase</keyword>
<dbReference type="RefSeq" id="WP_413277219.1">
    <property type="nucleotide sequence ID" value="NZ_JBHFNT010000073.1"/>
</dbReference>
<name>A0ABV4WI69_9CYAN</name>
<sequence length="760" mass="83246">MSVPNLIKILKNITIGQSLIPPISASPDPSPIINLKQNSIIYWTLTLGLMGVLAGCGNDSQQIETITPIKPVSAMPSSIGENGYRWANVSIGGGSFVTGIYIHPKQKDLVYLRTDIGGFYRWNAANKSWIPITDSFTQAQQTYYGGEALAFDANNPNIVYIAAGKYSAWQPKGSIFKSSDRGQTWQKLNLDLGMDSNDDYRWAGMRLAVNPHNSKIIFFGSRHDGLWKSQDAGTTWTKVTSLSAKLTPKIGVLGILFDKQKPGLVYANVFGDGIYQSTDTGVTWSKIEGSPNQPQRMAVDNKSNLYVTAKSGVSKYAKGVWTNITPSGKETFFNALAINPKNPNEIIVATGQSVKTKIYQSSDGGNSWTEKKASLQHTVPWWYDPTHPMFSIWTSAIEFDPHIPGKVWLTDGFGIWQTNNINVNPVVWTNYQQGHEEVVSFALAAPAKGPVLLSALADVVGFYHDKGLNAYPSQRLQGTPEWRDTLSLDYSQNNPQRVVRVGGARWNSTYTGATSSDGGLTWKKFPSFPANTMPLRVAVSATDPNQFVIITSKAQPLRTTDGGASWKKVAGLPDGPGGPWFWNHPLAADKVDGNTFYYHREGKTYRSTDGGSSFTLVNSSLPHGQWNSYAIKTVPGFKNEVWASLDKNGLFRSTDGGTNFTKLPSVERASLFAFGKPPQGSTTPALYLYGKVRGIGEGIFRSLDRGQTWVSIGSRENPIGNEPNTMEGSWQQFGLVFIGTNGRGIFYGIPQNSKTIAQIP</sequence>
<keyword evidence="4" id="KW-0119">Carbohydrate metabolism</keyword>
<evidence type="ECO:0000256" key="4">
    <source>
        <dbReference type="ARBA" id="ARBA00023277"/>
    </source>
</evidence>
<organism evidence="9 10">
    <name type="scientific">Floridaenema evergladense BLCC-F167</name>
    <dbReference type="NCBI Taxonomy" id="3153639"/>
    <lineage>
        <taxon>Bacteria</taxon>
        <taxon>Bacillati</taxon>
        <taxon>Cyanobacteriota</taxon>
        <taxon>Cyanophyceae</taxon>
        <taxon>Oscillatoriophycideae</taxon>
        <taxon>Aerosakkonematales</taxon>
        <taxon>Aerosakkonemataceae</taxon>
        <taxon>Floridanema</taxon>
        <taxon>Floridanema evergladense</taxon>
    </lineage>
</organism>
<dbReference type="PANTHER" id="PTHR43739:SF2">
    <property type="entry name" value="OLIGOXYLOGLUCAN-REDUCING END-SPECIFIC XYLOGLUCANASE-RELATED"/>
    <property type="match status" value="1"/>
</dbReference>
<dbReference type="EMBL" id="JBHFNT010000073">
    <property type="protein sequence ID" value="MFB2834788.1"/>
    <property type="molecule type" value="Genomic_DNA"/>
</dbReference>
<evidence type="ECO:0000256" key="6">
    <source>
        <dbReference type="ARBA" id="ARBA00023326"/>
    </source>
</evidence>
<keyword evidence="10" id="KW-1185">Reference proteome</keyword>
<proteinExistence type="inferred from homology"/>
<keyword evidence="3" id="KW-0378">Hydrolase</keyword>
<evidence type="ECO:0000256" key="1">
    <source>
        <dbReference type="ARBA" id="ARBA00022729"/>
    </source>
</evidence>
<keyword evidence="2" id="KW-0677">Repeat</keyword>
<comment type="similarity">
    <text evidence="7">Belongs to the glycosyl hydrolase 74 family.</text>
</comment>
<evidence type="ECO:0000256" key="2">
    <source>
        <dbReference type="ARBA" id="ARBA00022737"/>
    </source>
</evidence>
<evidence type="ECO:0000313" key="9">
    <source>
        <dbReference type="EMBL" id="MFB2834788.1"/>
    </source>
</evidence>
<dbReference type="Pfam" id="PF15902">
    <property type="entry name" value="Sortilin-Vps10"/>
    <property type="match status" value="1"/>
</dbReference>
<evidence type="ECO:0000256" key="7">
    <source>
        <dbReference type="ARBA" id="ARBA00037986"/>
    </source>
</evidence>
<dbReference type="Proteomes" id="UP001576780">
    <property type="component" value="Unassembled WGS sequence"/>
</dbReference>
<evidence type="ECO:0000256" key="5">
    <source>
        <dbReference type="ARBA" id="ARBA00023295"/>
    </source>
</evidence>
<reference evidence="9 10" key="1">
    <citation type="submission" date="2024-09" db="EMBL/GenBank/DDBJ databases">
        <title>Floridaenema gen nov. (Aerosakkonemataceae, Aerosakkonematales ord. nov., Cyanobacteria) from benthic tropical and subtropical fresh waters, with the description of four new species.</title>
        <authorList>
            <person name="Moretto J.A."/>
            <person name="Berthold D.E."/>
            <person name="Lefler F.W."/>
            <person name="Huang I.-S."/>
            <person name="Laughinghouse H. IV."/>
        </authorList>
    </citation>
    <scope>NUCLEOTIDE SEQUENCE [LARGE SCALE GENOMIC DNA]</scope>
    <source>
        <strain evidence="9 10">BLCC-F167</strain>
    </source>
</reference>
<dbReference type="InterPro" id="IPR031778">
    <property type="entry name" value="Sortilin_N"/>
</dbReference>
<dbReference type="InterPro" id="IPR052025">
    <property type="entry name" value="Xyloglucanase_GH74"/>
</dbReference>
<dbReference type="InterPro" id="IPR015943">
    <property type="entry name" value="WD40/YVTN_repeat-like_dom_sf"/>
</dbReference>
<gene>
    <name evidence="9" type="ORF">ACE1CA_09665</name>
</gene>
<dbReference type="SUPFAM" id="SSF110296">
    <property type="entry name" value="Oligoxyloglucan reducing end-specific cellobiohydrolase"/>
    <property type="match status" value="2"/>
</dbReference>
<dbReference type="Gene3D" id="2.130.10.10">
    <property type="entry name" value="YVTN repeat-like/Quinoprotein amine dehydrogenase"/>
    <property type="match status" value="2"/>
</dbReference>
<evidence type="ECO:0000256" key="3">
    <source>
        <dbReference type="ARBA" id="ARBA00022801"/>
    </source>
</evidence>
<accession>A0ABV4WI69</accession>
<keyword evidence="1" id="KW-0732">Signal</keyword>
<comment type="caution">
    <text evidence="9">The sequence shown here is derived from an EMBL/GenBank/DDBJ whole genome shotgun (WGS) entry which is preliminary data.</text>
</comment>
<protein>
    <recommendedName>
        <fullName evidence="8">Sortilin N-terminal domain-containing protein</fullName>
    </recommendedName>
</protein>
<evidence type="ECO:0000259" key="8">
    <source>
        <dbReference type="Pfam" id="PF15902"/>
    </source>
</evidence>
<dbReference type="PANTHER" id="PTHR43739">
    <property type="entry name" value="XYLOGLUCANASE (EUROFUNG)"/>
    <property type="match status" value="1"/>
</dbReference>
<evidence type="ECO:0000313" key="10">
    <source>
        <dbReference type="Proteomes" id="UP001576780"/>
    </source>
</evidence>
<feature type="domain" description="Sortilin N-terminal" evidence="8">
    <location>
        <begin position="174"/>
        <end position="296"/>
    </location>
</feature>
<keyword evidence="6" id="KW-0624">Polysaccharide degradation</keyword>